<evidence type="ECO:0000313" key="3">
    <source>
        <dbReference type="EMBL" id="KAK6153701.1"/>
    </source>
</evidence>
<keyword evidence="4" id="KW-1185">Reference proteome</keyword>
<keyword evidence="2" id="KW-1133">Transmembrane helix</keyword>
<sequence length="259" mass="28737">MEKAERRKKIISRGTDRLALITGRIQSLEPDPFVKSTSFSTPRRDPPPAQHARSSSEPGTANGEPLLQDELRHGGADAPYTETRLDNDEGVSIGNDSESRVSYLRNLEKNEVARLTSENAYLPEKSLGYLFSSITPNEINFSIISSEDTRAICSVVLAILVVLSCVTLPPNLVKPKSLLAYRPLYVVLLTDVFIVARRLAPYAQIRKEDKEPKIEEDGDNWGGAVKLLELGLVLHQTIRALFIDFSFYLVIVVCGLSLL</sequence>
<evidence type="ECO:0000256" key="1">
    <source>
        <dbReference type="SAM" id="MobiDB-lite"/>
    </source>
</evidence>
<feature type="region of interest" description="Disordered" evidence="1">
    <location>
        <begin position="22"/>
        <end position="67"/>
    </location>
</feature>
<proteinExistence type="predicted"/>
<dbReference type="Proteomes" id="UP001318860">
    <property type="component" value="Unassembled WGS sequence"/>
</dbReference>
<dbReference type="PANTHER" id="PTHR35469:SF5">
    <property type="entry name" value="TRANSMEMBRANE PROTEIN"/>
    <property type="match status" value="1"/>
</dbReference>
<evidence type="ECO:0000256" key="2">
    <source>
        <dbReference type="SAM" id="Phobius"/>
    </source>
</evidence>
<reference evidence="3 4" key="1">
    <citation type="journal article" date="2021" name="Comput. Struct. Biotechnol. J.">
        <title>De novo genome assembly of the potent medicinal plant Rehmannia glutinosa using nanopore technology.</title>
        <authorList>
            <person name="Ma L."/>
            <person name="Dong C."/>
            <person name="Song C."/>
            <person name="Wang X."/>
            <person name="Zheng X."/>
            <person name="Niu Y."/>
            <person name="Chen S."/>
            <person name="Feng W."/>
        </authorList>
    </citation>
    <scope>NUCLEOTIDE SEQUENCE [LARGE SCALE GENOMIC DNA]</scope>
    <source>
        <strain evidence="3">DH-2019</strain>
    </source>
</reference>
<protein>
    <submittedName>
        <fullName evidence="3">Uncharacterized protein</fullName>
    </submittedName>
</protein>
<feature type="transmembrane region" description="Helical" evidence="2">
    <location>
        <begin position="151"/>
        <end position="173"/>
    </location>
</feature>
<name>A0ABR0X3D3_REHGL</name>
<comment type="caution">
    <text evidence="3">The sequence shown here is derived from an EMBL/GenBank/DDBJ whole genome shotgun (WGS) entry which is preliminary data.</text>
</comment>
<evidence type="ECO:0000313" key="4">
    <source>
        <dbReference type="Proteomes" id="UP001318860"/>
    </source>
</evidence>
<accession>A0ABR0X3D3</accession>
<keyword evidence="2" id="KW-0472">Membrane</keyword>
<dbReference type="EMBL" id="JABTTQ020000006">
    <property type="protein sequence ID" value="KAK6153701.1"/>
    <property type="molecule type" value="Genomic_DNA"/>
</dbReference>
<keyword evidence="2" id="KW-0812">Transmembrane</keyword>
<organism evidence="3 4">
    <name type="scientific">Rehmannia glutinosa</name>
    <name type="common">Chinese foxglove</name>
    <dbReference type="NCBI Taxonomy" id="99300"/>
    <lineage>
        <taxon>Eukaryota</taxon>
        <taxon>Viridiplantae</taxon>
        <taxon>Streptophyta</taxon>
        <taxon>Embryophyta</taxon>
        <taxon>Tracheophyta</taxon>
        <taxon>Spermatophyta</taxon>
        <taxon>Magnoliopsida</taxon>
        <taxon>eudicotyledons</taxon>
        <taxon>Gunneridae</taxon>
        <taxon>Pentapetalae</taxon>
        <taxon>asterids</taxon>
        <taxon>lamiids</taxon>
        <taxon>Lamiales</taxon>
        <taxon>Orobanchaceae</taxon>
        <taxon>Rehmannieae</taxon>
        <taxon>Rehmannia</taxon>
    </lineage>
</organism>
<feature type="transmembrane region" description="Helical" evidence="2">
    <location>
        <begin position="240"/>
        <end position="258"/>
    </location>
</feature>
<gene>
    <name evidence="3" type="ORF">DH2020_013340</name>
</gene>
<dbReference type="PANTHER" id="PTHR35469">
    <property type="entry name" value="TRANSMEMBRANE PROTEIN"/>
    <property type="match status" value="1"/>
</dbReference>